<comment type="similarity">
    <text evidence="3">Belongs to the Nudix hydrolase family.</text>
</comment>
<evidence type="ECO:0000256" key="4">
    <source>
        <dbReference type="ARBA" id="ARBA00022723"/>
    </source>
</evidence>
<dbReference type="GeneID" id="117651280"/>
<reference evidence="11" key="1">
    <citation type="submission" date="2025-08" db="UniProtKB">
        <authorList>
            <consortium name="RefSeq"/>
        </authorList>
    </citation>
    <scope>IDENTIFICATION</scope>
    <source>
        <tissue evidence="11">Total insect</tissue>
    </source>
</reference>
<evidence type="ECO:0000256" key="7">
    <source>
        <dbReference type="ARBA" id="ARBA00023211"/>
    </source>
</evidence>
<evidence type="ECO:0000256" key="3">
    <source>
        <dbReference type="ARBA" id="ARBA00005582"/>
    </source>
</evidence>
<dbReference type="OrthoDB" id="1695362at2759"/>
<keyword evidence="4" id="KW-0479">Metal-binding</keyword>
<dbReference type="InParanoid" id="A0A6P9A0S4"/>
<comment type="cofactor">
    <cofactor evidence="1">
        <name>Mn(2+)</name>
        <dbReference type="ChEBI" id="CHEBI:29035"/>
    </cofactor>
</comment>
<dbReference type="FunCoup" id="A0A6P9A0S4">
    <property type="interactions" value="246"/>
</dbReference>
<evidence type="ECO:0000313" key="10">
    <source>
        <dbReference type="Proteomes" id="UP000515158"/>
    </source>
</evidence>
<dbReference type="PANTHER" id="PTHR12318:SF0">
    <property type="entry name" value="ACYL-COENZYME A DIPHOSPHATASE NUDT19"/>
    <property type="match status" value="1"/>
</dbReference>
<evidence type="ECO:0000256" key="1">
    <source>
        <dbReference type="ARBA" id="ARBA00001936"/>
    </source>
</evidence>
<dbReference type="Proteomes" id="UP000515158">
    <property type="component" value="Unplaced"/>
</dbReference>
<evidence type="ECO:0000256" key="5">
    <source>
        <dbReference type="ARBA" id="ARBA00022801"/>
    </source>
</evidence>
<dbReference type="AlphaFoldDB" id="A0A6P9A0S4"/>
<dbReference type="CDD" id="cd18870">
    <property type="entry name" value="NUDIX_AcylCoAdiphos_Nudt19"/>
    <property type="match status" value="1"/>
</dbReference>
<dbReference type="KEGG" id="tpal:117651280"/>
<dbReference type="RefSeq" id="XP_034251035.1">
    <property type="nucleotide sequence ID" value="XM_034395144.1"/>
</dbReference>
<keyword evidence="5" id="KW-0378">Hydrolase</keyword>
<keyword evidence="7" id="KW-0464">Manganese</keyword>
<name>A0A6P9A0S4_THRPL</name>
<keyword evidence="10" id="KW-1185">Reference proteome</keyword>
<evidence type="ECO:0000256" key="6">
    <source>
        <dbReference type="ARBA" id="ARBA00022842"/>
    </source>
</evidence>
<evidence type="ECO:0000259" key="9">
    <source>
        <dbReference type="PROSITE" id="PS51462"/>
    </source>
</evidence>
<feature type="domain" description="Nudix hydrolase" evidence="9">
    <location>
        <begin position="26"/>
        <end position="260"/>
    </location>
</feature>
<gene>
    <name evidence="11" type="primary">LOC117651280</name>
</gene>
<dbReference type="GO" id="GO:0005739">
    <property type="term" value="C:mitochondrion"/>
    <property type="evidence" value="ECO:0007669"/>
    <property type="project" value="TreeGrafter"/>
</dbReference>
<evidence type="ECO:0000256" key="8">
    <source>
        <dbReference type="SAM" id="SignalP"/>
    </source>
</evidence>
<evidence type="ECO:0000313" key="11">
    <source>
        <dbReference type="RefSeq" id="XP_034251035.1"/>
    </source>
</evidence>
<dbReference type="InterPro" id="IPR039121">
    <property type="entry name" value="NUDT19"/>
</dbReference>
<evidence type="ECO:0000256" key="2">
    <source>
        <dbReference type="ARBA" id="ARBA00001946"/>
    </source>
</evidence>
<comment type="cofactor">
    <cofactor evidence="2">
        <name>Mg(2+)</name>
        <dbReference type="ChEBI" id="CHEBI:18420"/>
    </cofactor>
</comment>
<dbReference type="PANTHER" id="PTHR12318">
    <property type="entry name" value="TESTOSTERONE-REGULATED PROTEIN RP2"/>
    <property type="match status" value="1"/>
</dbReference>
<dbReference type="GO" id="GO:0016818">
    <property type="term" value="F:hydrolase activity, acting on acid anhydrides, in phosphorus-containing anhydrides"/>
    <property type="evidence" value="ECO:0007669"/>
    <property type="project" value="InterPro"/>
</dbReference>
<organism evidence="11">
    <name type="scientific">Thrips palmi</name>
    <name type="common">Melon thrips</name>
    <dbReference type="NCBI Taxonomy" id="161013"/>
    <lineage>
        <taxon>Eukaryota</taxon>
        <taxon>Metazoa</taxon>
        <taxon>Ecdysozoa</taxon>
        <taxon>Arthropoda</taxon>
        <taxon>Hexapoda</taxon>
        <taxon>Insecta</taxon>
        <taxon>Pterygota</taxon>
        <taxon>Neoptera</taxon>
        <taxon>Paraneoptera</taxon>
        <taxon>Thysanoptera</taxon>
        <taxon>Terebrantia</taxon>
        <taxon>Thripoidea</taxon>
        <taxon>Thripidae</taxon>
        <taxon>Thrips</taxon>
    </lineage>
</organism>
<accession>A0A6P9A0S4</accession>
<dbReference type="PROSITE" id="PS51462">
    <property type="entry name" value="NUDIX"/>
    <property type="match status" value="1"/>
</dbReference>
<dbReference type="SUPFAM" id="SSF55811">
    <property type="entry name" value="Nudix"/>
    <property type="match status" value="1"/>
</dbReference>
<dbReference type="InterPro" id="IPR015797">
    <property type="entry name" value="NUDIX_hydrolase-like_dom_sf"/>
</dbReference>
<protein>
    <submittedName>
        <fullName evidence="11">Nucleoside diphosphate-linked moiety X motif 19-like</fullName>
    </submittedName>
</protein>
<sequence length="385" mass="43227">MHSKAWKVSASVLLALRPSVLRDSLLKVENTRAMLRSDQKQQNDQGGGFHILTLRRGETDKHLPGIHVFPGGHLDEADTSPAWIDLFRSLGYEEKSFMSLSTGGSIEHSPEYKEVDGGHLPGWMSLRLCAIRETFEESGILLCRSAGSIEQGIGFTSFFILNELEAWQKRVRADPRQMIALCESAECVPDLWGLHLWSNWLTPTQQRIRHNSVFFLSVLQSLPPYSLDSSEMDELKCCSPLDLIIGAQSGKLRLANPQFYEAARLSNFSNAESLISFASNRAQLGCCRTMPVQERAKDGMLFLLPGDSAYPKTVDYETSGQLTKREESLEELRNDVMKSGGTLHRTEVPTGSPSQRVIVHNYVPPYEHISPPHFNNRRKEILSTL</sequence>
<dbReference type="InterPro" id="IPR000086">
    <property type="entry name" value="NUDIX_hydrolase_dom"/>
</dbReference>
<dbReference type="Gene3D" id="3.90.79.10">
    <property type="entry name" value="Nucleoside Triphosphate Pyrophosphohydrolase"/>
    <property type="match status" value="1"/>
</dbReference>
<feature type="chain" id="PRO_5028220065" evidence="8">
    <location>
        <begin position="23"/>
        <end position="385"/>
    </location>
</feature>
<proteinExistence type="inferred from homology"/>
<dbReference type="GO" id="GO:0046872">
    <property type="term" value="F:metal ion binding"/>
    <property type="evidence" value="ECO:0007669"/>
    <property type="project" value="UniProtKB-KW"/>
</dbReference>
<feature type="signal peptide" evidence="8">
    <location>
        <begin position="1"/>
        <end position="22"/>
    </location>
</feature>
<keyword evidence="6" id="KW-0460">Magnesium</keyword>
<keyword evidence="8" id="KW-0732">Signal</keyword>